<dbReference type="InterPro" id="IPR036236">
    <property type="entry name" value="Znf_C2H2_sf"/>
</dbReference>
<dbReference type="PANTHER" id="PTHR24399">
    <property type="entry name" value="ZINC FINGER AND BTB DOMAIN-CONTAINING"/>
    <property type="match status" value="1"/>
</dbReference>
<keyword evidence="2" id="KW-0479">Metal-binding</keyword>
<gene>
    <name evidence="13" type="ORF">COCON_G00155760</name>
</gene>
<name>A0A9Q1D9Y5_CONCO</name>
<feature type="domain" description="C2H2-type" evidence="12">
    <location>
        <begin position="433"/>
        <end position="460"/>
    </location>
</feature>
<evidence type="ECO:0000256" key="1">
    <source>
        <dbReference type="ARBA" id="ARBA00004123"/>
    </source>
</evidence>
<comment type="subcellular location">
    <subcellularLocation>
        <location evidence="1">Nucleus</location>
    </subcellularLocation>
</comment>
<comment type="caution">
    <text evidence="13">The sequence shown here is derived from an EMBL/GenBank/DDBJ whole genome shotgun (WGS) entry which is preliminary data.</text>
</comment>
<dbReference type="Pfam" id="PF00096">
    <property type="entry name" value="zf-C2H2"/>
    <property type="match status" value="1"/>
</dbReference>
<keyword evidence="9" id="KW-0539">Nucleus</keyword>
<dbReference type="SUPFAM" id="SSF57667">
    <property type="entry name" value="beta-beta-alpha zinc fingers"/>
    <property type="match status" value="3"/>
</dbReference>
<evidence type="ECO:0000256" key="2">
    <source>
        <dbReference type="ARBA" id="ARBA00022723"/>
    </source>
</evidence>
<evidence type="ECO:0000256" key="10">
    <source>
        <dbReference type="PROSITE-ProRule" id="PRU00042"/>
    </source>
</evidence>
<dbReference type="PROSITE" id="PS50157">
    <property type="entry name" value="ZINC_FINGER_C2H2_2"/>
    <property type="match status" value="7"/>
</dbReference>
<evidence type="ECO:0000256" key="3">
    <source>
        <dbReference type="ARBA" id="ARBA00022737"/>
    </source>
</evidence>
<protein>
    <recommendedName>
        <fullName evidence="12">C2H2-type domain-containing protein</fullName>
    </recommendedName>
</protein>
<reference evidence="13" key="1">
    <citation type="journal article" date="2023" name="Science">
        <title>Genome structures resolve the early diversification of teleost fishes.</title>
        <authorList>
            <person name="Parey E."/>
            <person name="Louis A."/>
            <person name="Montfort J."/>
            <person name="Bouchez O."/>
            <person name="Roques C."/>
            <person name="Iampietro C."/>
            <person name="Lluch J."/>
            <person name="Castinel A."/>
            <person name="Donnadieu C."/>
            <person name="Desvignes T."/>
            <person name="Floi Bucao C."/>
            <person name="Jouanno E."/>
            <person name="Wen M."/>
            <person name="Mejri S."/>
            <person name="Dirks R."/>
            <person name="Jansen H."/>
            <person name="Henkel C."/>
            <person name="Chen W.J."/>
            <person name="Zahm M."/>
            <person name="Cabau C."/>
            <person name="Klopp C."/>
            <person name="Thompson A.W."/>
            <person name="Robinson-Rechavi M."/>
            <person name="Braasch I."/>
            <person name="Lecointre G."/>
            <person name="Bobe J."/>
            <person name="Postlethwait J.H."/>
            <person name="Berthelot C."/>
            <person name="Roest Crollius H."/>
            <person name="Guiguen Y."/>
        </authorList>
    </citation>
    <scope>NUCLEOTIDE SEQUENCE</scope>
    <source>
        <strain evidence="13">Concon-B</strain>
    </source>
</reference>
<proteinExistence type="predicted"/>
<dbReference type="GO" id="GO:0001227">
    <property type="term" value="F:DNA-binding transcription repressor activity, RNA polymerase II-specific"/>
    <property type="evidence" value="ECO:0007669"/>
    <property type="project" value="TreeGrafter"/>
</dbReference>
<sequence length="473" mass="54214">MKRQIKGKEKMDTVPCSRGTVVNEEDSSQLAKLEAQAVQQEKCQSLKQQGPKDAIRCYDSGQSFIELPGLLRHRQRDHTLRKPHRCQACGQEFALLSSLQLHKHSDATLSCQFCQRVFPCSTSLATHLLQQHRAILENQGLQDQSFNYHQNDGPYACVPCGRNFWQKPALLHHQQAGCDPLSDLRPWPHHQARCHMRKVKRKTRTKHRRKSQFFPCRSCDMVFSQTSKLYLHRKEQHCRLEGDGKQRTARPAGQLKRKHTHPCYLCSKVFPDALSYWAHLKTHSGQQRRIQRGKMVSELDKEQQVDQRRLFQCPQCDKAYSHRCNLSRHLHTHSKIREKSDPVLGPTDEIGEGPAGKGGRSSIKGHQAHKKCQDKEDDGTFPCPSCEEVFSLHSALREHEEVHQSMGGGWRCSVCSHGLDSFRRMGRNVAGFYHCVPCKHAFQTLSVFLQHCQMHLLPRTDKEGGTDSSDTND</sequence>
<accession>A0A9Q1D9Y5</accession>
<organism evidence="13 14">
    <name type="scientific">Conger conger</name>
    <name type="common">Conger eel</name>
    <name type="synonym">Muraena conger</name>
    <dbReference type="NCBI Taxonomy" id="82655"/>
    <lineage>
        <taxon>Eukaryota</taxon>
        <taxon>Metazoa</taxon>
        <taxon>Chordata</taxon>
        <taxon>Craniata</taxon>
        <taxon>Vertebrata</taxon>
        <taxon>Euteleostomi</taxon>
        <taxon>Actinopterygii</taxon>
        <taxon>Neopterygii</taxon>
        <taxon>Teleostei</taxon>
        <taxon>Anguilliformes</taxon>
        <taxon>Congridae</taxon>
        <taxon>Conger</taxon>
    </lineage>
</organism>
<keyword evidence="5" id="KW-0862">Zinc</keyword>
<evidence type="ECO:0000256" key="6">
    <source>
        <dbReference type="ARBA" id="ARBA00023015"/>
    </source>
</evidence>
<dbReference type="GO" id="GO:0008270">
    <property type="term" value="F:zinc ion binding"/>
    <property type="evidence" value="ECO:0007669"/>
    <property type="project" value="UniProtKB-KW"/>
</dbReference>
<keyword evidence="7" id="KW-0238">DNA-binding</keyword>
<dbReference type="AlphaFoldDB" id="A0A9Q1D9Y5"/>
<feature type="domain" description="C2H2-type" evidence="12">
    <location>
        <begin position="381"/>
        <end position="403"/>
    </location>
</feature>
<feature type="domain" description="C2H2-type" evidence="12">
    <location>
        <begin position="155"/>
        <end position="186"/>
    </location>
</feature>
<keyword evidence="3" id="KW-0677">Repeat</keyword>
<dbReference type="PROSITE" id="PS00028">
    <property type="entry name" value="ZINC_FINGER_C2H2_1"/>
    <property type="match status" value="5"/>
</dbReference>
<evidence type="ECO:0000259" key="12">
    <source>
        <dbReference type="PROSITE" id="PS50157"/>
    </source>
</evidence>
<feature type="domain" description="C2H2-type" evidence="12">
    <location>
        <begin position="214"/>
        <end position="237"/>
    </location>
</feature>
<dbReference type="InterPro" id="IPR013087">
    <property type="entry name" value="Znf_C2H2_type"/>
</dbReference>
<evidence type="ECO:0000256" key="8">
    <source>
        <dbReference type="ARBA" id="ARBA00023163"/>
    </source>
</evidence>
<dbReference type="GO" id="GO:0005654">
    <property type="term" value="C:nucleoplasm"/>
    <property type="evidence" value="ECO:0007669"/>
    <property type="project" value="TreeGrafter"/>
</dbReference>
<evidence type="ECO:0000256" key="9">
    <source>
        <dbReference type="ARBA" id="ARBA00023242"/>
    </source>
</evidence>
<feature type="domain" description="C2H2-type" evidence="12">
    <location>
        <begin position="261"/>
        <end position="288"/>
    </location>
</feature>
<dbReference type="EMBL" id="JAFJMO010000011">
    <property type="protein sequence ID" value="KAJ8263119.1"/>
    <property type="molecule type" value="Genomic_DNA"/>
</dbReference>
<evidence type="ECO:0000256" key="4">
    <source>
        <dbReference type="ARBA" id="ARBA00022771"/>
    </source>
</evidence>
<evidence type="ECO:0000313" key="13">
    <source>
        <dbReference type="EMBL" id="KAJ8263119.1"/>
    </source>
</evidence>
<feature type="domain" description="C2H2-type" evidence="12">
    <location>
        <begin position="311"/>
        <end position="338"/>
    </location>
</feature>
<dbReference type="Proteomes" id="UP001152803">
    <property type="component" value="Unassembled WGS sequence"/>
</dbReference>
<evidence type="ECO:0000256" key="5">
    <source>
        <dbReference type="ARBA" id="ARBA00022833"/>
    </source>
</evidence>
<feature type="region of interest" description="Disordered" evidence="11">
    <location>
        <begin position="335"/>
        <end position="376"/>
    </location>
</feature>
<dbReference type="PANTHER" id="PTHR24399:SF70">
    <property type="entry name" value="C2H2-TYPE DOMAIN-CONTAINING PROTEIN"/>
    <property type="match status" value="1"/>
</dbReference>
<dbReference type="GO" id="GO:0000978">
    <property type="term" value="F:RNA polymerase II cis-regulatory region sequence-specific DNA binding"/>
    <property type="evidence" value="ECO:0007669"/>
    <property type="project" value="TreeGrafter"/>
</dbReference>
<evidence type="ECO:0000256" key="11">
    <source>
        <dbReference type="SAM" id="MobiDB-lite"/>
    </source>
</evidence>
<evidence type="ECO:0000256" key="7">
    <source>
        <dbReference type="ARBA" id="ARBA00023125"/>
    </source>
</evidence>
<dbReference type="SMART" id="SM00355">
    <property type="entry name" value="ZnF_C2H2"/>
    <property type="match status" value="8"/>
</dbReference>
<keyword evidence="14" id="KW-1185">Reference proteome</keyword>
<feature type="domain" description="C2H2-type" evidence="12">
    <location>
        <begin position="55"/>
        <end position="83"/>
    </location>
</feature>
<keyword evidence="4 10" id="KW-0863">Zinc-finger</keyword>
<dbReference type="Gene3D" id="3.30.160.60">
    <property type="entry name" value="Classic Zinc Finger"/>
    <property type="match status" value="4"/>
</dbReference>
<dbReference type="OrthoDB" id="6359816at2759"/>
<keyword evidence="8" id="KW-0804">Transcription</keyword>
<evidence type="ECO:0000313" key="14">
    <source>
        <dbReference type="Proteomes" id="UP001152803"/>
    </source>
</evidence>
<keyword evidence="6" id="KW-0805">Transcription regulation</keyword>